<keyword evidence="11 13" id="KW-0670">Pyruvate</keyword>
<dbReference type="Proteomes" id="UP000034256">
    <property type="component" value="Unassembled WGS sequence"/>
</dbReference>
<evidence type="ECO:0000256" key="2">
    <source>
        <dbReference type="ARBA" id="ARBA00008663"/>
    </source>
</evidence>
<comment type="similarity">
    <text evidence="2">Belongs to the pyruvate kinase family.</text>
</comment>
<keyword evidence="8" id="KW-0067">ATP-binding</keyword>
<keyword evidence="5" id="KW-0479">Metal-binding</keyword>
<dbReference type="GO" id="GO:0000287">
    <property type="term" value="F:magnesium ion binding"/>
    <property type="evidence" value="ECO:0007669"/>
    <property type="project" value="InterPro"/>
</dbReference>
<accession>A0A0G0XJZ6</accession>
<dbReference type="InterPro" id="IPR040442">
    <property type="entry name" value="Pyrv_kinase-like_dom_sf"/>
</dbReference>
<dbReference type="SUPFAM" id="SSF51621">
    <property type="entry name" value="Phosphoenolpyruvate/pyruvate domain"/>
    <property type="match status" value="1"/>
</dbReference>
<dbReference type="InterPro" id="IPR015813">
    <property type="entry name" value="Pyrv/PenolPyrv_kinase-like_dom"/>
</dbReference>
<dbReference type="Pfam" id="PF00224">
    <property type="entry name" value="PK"/>
    <property type="match status" value="2"/>
</dbReference>
<evidence type="ECO:0000259" key="12">
    <source>
        <dbReference type="Pfam" id="PF00224"/>
    </source>
</evidence>
<comment type="pathway">
    <text evidence="1">Carbohydrate degradation; glycolysis; pyruvate from D-glyceraldehyde 3-phosphate: step 5/5.</text>
</comment>
<gene>
    <name evidence="13" type="ORF">UU85_C0005G0019</name>
</gene>
<sequence length="264" mass="29236">MPSRAQIIATIGPASSGIDVLREMMTHQMDVARLNFSWGSHDEHARYISNIRLLAGEANKKIPIIQDLSGPRIQTGAGHKFDDASEIITDKDILDLRFGIEQNVDYVAMSFVGTDTDIVKMKDEIKKYGARIPVIAKIERKIAIENIDNILLVADAIMIGRGDMANDVPFEQIPFIQQELINKSKAFKKPVIVATQMLLTMVNNPEPTRAELTDVSQAITQGADALMLSEETAIGKYPAKAIDIMERLILEAEKHGQTPDCCHL</sequence>
<keyword evidence="6" id="KW-0547">Nucleotide-binding</keyword>
<evidence type="ECO:0000256" key="10">
    <source>
        <dbReference type="ARBA" id="ARBA00023152"/>
    </source>
</evidence>
<evidence type="ECO:0000256" key="3">
    <source>
        <dbReference type="ARBA" id="ARBA00012142"/>
    </source>
</evidence>
<evidence type="ECO:0000313" key="13">
    <source>
        <dbReference type="EMBL" id="KKS25209.1"/>
    </source>
</evidence>
<dbReference type="AlphaFoldDB" id="A0A0G0XJZ6"/>
<evidence type="ECO:0000256" key="8">
    <source>
        <dbReference type="ARBA" id="ARBA00022840"/>
    </source>
</evidence>
<organism evidence="13 14">
    <name type="scientific">Candidatus Wolfebacteria bacterium GW2011_GWA2_42_10</name>
    <dbReference type="NCBI Taxonomy" id="1619004"/>
    <lineage>
        <taxon>Bacteria</taxon>
        <taxon>Candidatus Wolfeibacteriota</taxon>
    </lineage>
</organism>
<dbReference type="PANTHER" id="PTHR11817">
    <property type="entry name" value="PYRUVATE KINASE"/>
    <property type="match status" value="1"/>
</dbReference>
<keyword evidence="9" id="KW-0460">Magnesium</keyword>
<dbReference type="EC" id="2.7.1.40" evidence="3"/>
<dbReference type="GO" id="GO:0005524">
    <property type="term" value="F:ATP binding"/>
    <property type="evidence" value="ECO:0007669"/>
    <property type="project" value="UniProtKB-KW"/>
</dbReference>
<proteinExistence type="inferred from homology"/>
<name>A0A0G0XJZ6_9BACT</name>
<keyword evidence="7 13" id="KW-0418">Kinase</keyword>
<protein>
    <recommendedName>
        <fullName evidence="3">pyruvate kinase</fullName>
        <ecNumber evidence="3">2.7.1.40</ecNumber>
    </recommendedName>
</protein>
<keyword evidence="4" id="KW-0808">Transferase</keyword>
<evidence type="ECO:0000256" key="9">
    <source>
        <dbReference type="ARBA" id="ARBA00022842"/>
    </source>
</evidence>
<evidence type="ECO:0000256" key="7">
    <source>
        <dbReference type="ARBA" id="ARBA00022777"/>
    </source>
</evidence>
<evidence type="ECO:0000256" key="11">
    <source>
        <dbReference type="ARBA" id="ARBA00023317"/>
    </source>
</evidence>
<dbReference type="InterPro" id="IPR001697">
    <property type="entry name" value="Pyr_Knase"/>
</dbReference>
<reference evidence="13 14" key="1">
    <citation type="journal article" date="2015" name="Nature">
        <title>rRNA introns, odd ribosomes, and small enigmatic genomes across a large radiation of phyla.</title>
        <authorList>
            <person name="Brown C.T."/>
            <person name="Hug L.A."/>
            <person name="Thomas B.C."/>
            <person name="Sharon I."/>
            <person name="Castelle C.J."/>
            <person name="Singh A."/>
            <person name="Wilkins M.J."/>
            <person name="Williams K.H."/>
            <person name="Banfield J.F."/>
        </authorList>
    </citation>
    <scope>NUCLEOTIDE SEQUENCE [LARGE SCALE GENOMIC DNA]</scope>
</reference>
<feature type="domain" description="Pyruvate kinase barrel" evidence="12">
    <location>
        <begin position="87"/>
        <end position="242"/>
    </location>
</feature>
<dbReference type="InterPro" id="IPR015793">
    <property type="entry name" value="Pyrv_Knase_brl"/>
</dbReference>
<evidence type="ECO:0000256" key="4">
    <source>
        <dbReference type="ARBA" id="ARBA00022679"/>
    </source>
</evidence>
<dbReference type="Gene3D" id="3.20.20.60">
    <property type="entry name" value="Phosphoenolpyruvate-binding domains"/>
    <property type="match status" value="2"/>
</dbReference>
<dbReference type="GO" id="GO:0016301">
    <property type="term" value="F:kinase activity"/>
    <property type="evidence" value="ECO:0007669"/>
    <property type="project" value="UniProtKB-KW"/>
</dbReference>
<dbReference type="GO" id="GO:0004743">
    <property type="term" value="F:pyruvate kinase activity"/>
    <property type="evidence" value="ECO:0007669"/>
    <property type="project" value="UniProtKB-EC"/>
</dbReference>
<dbReference type="UniPathway" id="UPA00109">
    <property type="reaction ID" value="UER00188"/>
</dbReference>
<comment type="caution">
    <text evidence="13">The sequence shown here is derived from an EMBL/GenBank/DDBJ whole genome shotgun (WGS) entry which is preliminary data.</text>
</comment>
<dbReference type="EMBL" id="LCCF01000005">
    <property type="protein sequence ID" value="KKS25209.1"/>
    <property type="molecule type" value="Genomic_DNA"/>
</dbReference>
<evidence type="ECO:0000313" key="14">
    <source>
        <dbReference type="Proteomes" id="UP000034256"/>
    </source>
</evidence>
<evidence type="ECO:0000256" key="6">
    <source>
        <dbReference type="ARBA" id="ARBA00022741"/>
    </source>
</evidence>
<dbReference type="GO" id="GO:0030955">
    <property type="term" value="F:potassium ion binding"/>
    <property type="evidence" value="ECO:0007669"/>
    <property type="project" value="InterPro"/>
</dbReference>
<keyword evidence="10" id="KW-0324">Glycolysis</keyword>
<dbReference type="FunFam" id="3.20.20.60:FF:000001">
    <property type="entry name" value="Pyruvate kinase"/>
    <property type="match status" value="1"/>
</dbReference>
<evidence type="ECO:0000256" key="5">
    <source>
        <dbReference type="ARBA" id="ARBA00022723"/>
    </source>
</evidence>
<feature type="domain" description="Pyruvate kinase barrel" evidence="12">
    <location>
        <begin position="4"/>
        <end position="80"/>
    </location>
</feature>
<dbReference type="PATRIC" id="fig|1619004.3.peg.418"/>
<evidence type="ECO:0000256" key="1">
    <source>
        <dbReference type="ARBA" id="ARBA00004997"/>
    </source>
</evidence>